<protein>
    <recommendedName>
        <fullName evidence="1">Alanine dehydrogenase/pyridine nucleotide transhydrogenase N-terminal domain-containing protein</fullName>
    </recommendedName>
</protein>
<dbReference type="Gene3D" id="3.40.50.720">
    <property type="entry name" value="NAD(P)-binding Rossmann-like Domain"/>
    <property type="match status" value="2"/>
</dbReference>
<dbReference type="InterPro" id="IPR007886">
    <property type="entry name" value="AlaDH/PNT_N"/>
</dbReference>
<gene>
    <name evidence="2" type="ORF">A3C25_01645</name>
</gene>
<proteinExistence type="predicted"/>
<accession>A0A1F7H0D2</accession>
<evidence type="ECO:0000313" key="3">
    <source>
        <dbReference type="Proteomes" id="UP000177913"/>
    </source>
</evidence>
<dbReference type="SUPFAM" id="SSF51735">
    <property type="entry name" value="NAD(P)-binding Rossmann-fold domains"/>
    <property type="match status" value="1"/>
</dbReference>
<reference evidence="2 3" key="1">
    <citation type="journal article" date="2016" name="Nat. Commun.">
        <title>Thousands of microbial genomes shed light on interconnected biogeochemical processes in an aquifer system.</title>
        <authorList>
            <person name="Anantharaman K."/>
            <person name="Brown C.T."/>
            <person name="Hug L.A."/>
            <person name="Sharon I."/>
            <person name="Castelle C.J."/>
            <person name="Probst A.J."/>
            <person name="Thomas B.C."/>
            <person name="Singh A."/>
            <person name="Wilkins M.J."/>
            <person name="Karaoz U."/>
            <person name="Brodie E.L."/>
            <person name="Williams K.H."/>
            <person name="Hubbard S.S."/>
            <person name="Banfield J.F."/>
        </authorList>
    </citation>
    <scope>NUCLEOTIDE SEQUENCE [LARGE SCALE GENOMIC DNA]</scope>
</reference>
<evidence type="ECO:0000313" key="2">
    <source>
        <dbReference type="EMBL" id="OGK24661.1"/>
    </source>
</evidence>
<sequence length="383" mass="43273">MKRPRNFVGFISPDTRTFPGEIRVFTPEGANAFAQNLNATAVISRDYGKTMGINFSSYQTVNLKITNDDMQVARESNAIFSLKYPAQNILDNIRTGSLLVTMAHFHTRPNRVKYLNQRGISTISLDGIVDDRGKRLVENLNAVAWNSADVLFDYLEKTNPLFFRRKFFKALILGSGAVGQQATDSLIHLGNRERKKIHPIKSLVLIIGRNVVGDRIFLHKLLKETDILVDATNRNDPSVPLLMNSDLSYLKENAIILDLTADSYDPFEVKNCMQRSMVKAIEGIPTGDANKFIFSREDPKYASSIPRDIPAKVRRLTISHGSWPAIKPSESMVHYENQLIPLIRSFMEVSDNIQNAYLLLNPKSVNPLERALYRGTLRAYVEN</sequence>
<evidence type="ECO:0000259" key="1">
    <source>
        <dbReference type="SMART" id="SM01003"/>
    </source>
</evidence>
<name>A0A1F7H0D2_9BACT</name>
<dbReference type="SUPFAM" id="SSF52283">
    <property type="entry name" value="Formate/glycerate dehydrogenase catalytic domain-like"/>
    <property type="match status" value="1"/>
</dbReference>
<dbReference type="Proteomes" id="UP000177913">
    <property type="component" value="Unassembled WGS sequence"/>
</dbReference>
<dbReference type="InterPro" id="IPR036291">
    <property type="entry name" value="NAD(P)-bd_dom_sf"/>
</dbReference>
<dbReference type="SMART" id="SM01003">
    <property type="entry name" value="AlaDh_PNT_N"/>
    <property type="match status" value="1"/>
</dbReference>
<dbReference type="AlphaFoldDB" id="A0A1F7H0D2"/>
<dbReference type="Pfam" id="PF05222">
    <property type="entry name" value="AlaDh_PNT_N"/>
    <property type="match status" value="1"/>
</dbReference>
<organism evidence="2 3">
    <name type="scientific">Candidatus Roizmanbacteria bacterium RIFCSPHIGHO2_02_FULL_38_11</name>
    <dbReference type="NCBI Taxonomy" id="1802039"/>
    <lineage>
        <taxon>Bacteria</taxon>
        <taxon>Candidatus Roizmaniibacteriota</taxon>
    </lineage>
</organism>
<feature type="domain" description="Alanine dehydrogenase/pyridine nucleotide transhydrogenase N-terminal" evidence="1">
    <location>
        <begin position="17"/>
        <end position="144"/>
    </location>
</feature>
<dbReference type="EMBL" id="MFZO01000031">
    <property type="protein sequence ID" value="OGK24661.1"/>
    <property type="molecule type" value="Genomic_DNA"/>
</dbReference>
<comment type="caution">
    <text evidence="2">The sequence shown here is derived from an EMBL/GenBank/DDBJ whole genome shotgun (WGS) entry which is preliminary data.</text>
</comment>